<keyword evidence="1" id="KW-0812">Transmembrane</keyword>
<feature type="transmembrane region" description="Helical" evidence="1">
    <location>
        <begin position="46"/>
        <end position="64"/>
    </location>
</feature>
<proteinExistence type="predicted"/>
<evidence type="ECO:0008006" key="4">
    <source>
        <dbReference type="Google" id="ProtNLM"/>
    </source>
</evidence>
<keyword evidence="1" id="KW-0472">Membrane</keyword>
<evidence type="ECO:0000256" key="1">
    <source>
        <dbReference type="SAM" id="Phobius"/>
    </source>
</evidence>
<accession>A0A857J3C1</accession>
<name>A0A857J3C1_9BURK</name>
<evidence type="ECO:0000313" key="3">
    <source>
        <dbReference type="Proteomes" id="UP000464787"/>
    </source>
</evidence>
<reference evidence="2 3" key="1">
    <citation type="submission" date="2020-01" db="EMBL/GenBank/DDBJ databases">
        <title>Genome sequencing of strain KACC 21265.</title>
        <authorList>
            <person name="Heo J."/>
            <person name="Kim S.-J."/>
            <person name="Kim J.-S."/>
            <person name="Hong S.-B."/>
            <person name="Kwon S.-W."/>
        </authorList>
    </citation>
    <scope>NUCLEOTIDE SEQUENCE [LARGE SCALE GENOMIC DNA]</scope>
    <source>
        <strain evidence="2 3">KACC 21265</strain>
    </source>
</reference>
<sequence>METRVSKLEALAEKSGERLSAIERDLAVVRSNYATRTDVAEAKNSVIMWVVSAILLAQLMPALLKKFGL</sequence>
<organism evidence="2 3">
    <name type="scientific">Xylophilus rhododendri</name>
    <dbReference type="NCBI Taxonomy" id="2697032"/>
    <lineage>
        <taxon>Bacteria</taxon>
        <taxon>Pseudomonadati</taxon>
        <taxon>Pseudomonadota</taxon>
        <taxon>Betaproteobacteria</taxon>
        <taxon>Burkholderiales</taxon>
        <taxon>Xylophilus</taxon>
    </lineage>
</organism>
<evidence type="ECO:0000313" key="2">
    <source>
        <dbReference type="EMBL" id="QHI97551.1"/>
    </source>
</evidence>
<dbReference type="AlphaFoldDB" id="A0A857J3C1"/>
<dbReference type="RefSeq" id="WP_160551069.1">
    <property type="nucleotide sequence ID" value="NZ_CP047650.1"/>
</dbReference>
<dbReference type="KEGG" id="xyk:GT347_05830"/>
<keyword evidence="1" id="KW-1133">Transmembrane helix</keyword>
<gene>
    <name evidence="2" type="ORF">GT347_05830</name>
</gene>
<keyword evidence="3" id="KW-1185">Reference proteome</keyword>
<dbReference type="Proteomes" id="UP000464787">
    <property type="component" value="Chromosome"/>
</dbReference>
<dbReference type="EMBL" id="CP047650">
    <property type="protein sequence ID" value="QHI97551.1"/>
    <property type="molecule type" value="Genomic_DNA"/>
</dbReference>
<protein>
    <recommendedName>
        <fullName evidence="4">DUF1640 domain-containing protein</fullName>
    </recommendedName>
</protein>